<dbReference type="RefSeq" id="WP_203984490.1">
    <property type="nucleotide sequence ID" value="NZ_BOOU01000036.1"/>
</dbReference>
<dbReference type="AlphaFoldDB" id="A0A919R1E7"/>
<feature type="transmembrane region" description="Helical" evidence="2">
    <location>
        <begin position="322"/>
        <end position="338"/>
    </location>
</feature>
<feature type="transmembrane region" description="Helical" evidence="2">
    <location>
        <begin position="422"/>
        <end position="443"/>
    </location>
</feature>
<evidence type="ECO:0000313" key="3">
    <source>
        <dbReference type="EMBL" id="GII77568.1"/>
    </source>
</evidence>
<feature type="region of interest" description="Disordered" evidence="1">
    <location>
        <begin position="508"/>
        <end position="536"/>
    </location>
</feature>
<keyword evidence="2" id="KW-0812">Transmembrane</keyword>
<gene>
    <name evidence="3" type="ORF">Sru01_25500</name>
</gene>
<proteinExistence type="predicted"/>
<organism evidence="3 4">
    <name type="scientific">Sphaerisporangium rufum</name>
    <dbReference type="NCBI Taxonomy" id="1381558"/>
    <lineage>
        <taxon>Bacteria</taxon>
        <taxon>Bacillati</taxon>
        <taxon>Actinomycetota</taxon>
        <taxon>Actinomycetes</taxon>
        <taxon>Streptosporangiales</taxon>
        <taxon>Streptosporangiaceae</taxon>
        <taxon>Sphaerisporangium</taxon>
    </lineage>
</organism>
<comment type="caution">
    <text evidence="3">The sequence shown here is derived from an EMBL/GenBank/DDBJ whole genome shotgun (WGS) entry which is preliminary data.</text>
</comment>
<evidence type="ECO:0000256" key="2">
    <source>
        <dbReference type="SAM" id="Phobius"/>
    </source>
</evidence>
<sequence>MPDWTYHPLRGLAGALLGERHSQRLALRALAGLSSLPGGRRLIRGAFAHTAPPAELAGTVAGVAVPARIGALVSPATARDAVRALSVQGAGLIVVAPVGREDVELVRRAAAGRRCAVLARTDDPAVAAALAPHVDAVLADDAELAVLDDPAVAAALAALDDPRKAVLATPAVLLAAGPGWFQRVAEAATPVGPAPGRTGAGDGLRHRPAWWWGTWVGAGLAAAGLGAAAITLGPVLLWYDQDFLGLDVHRLHDANRHLVGFLRHDRLTMAGTMVALGVLYVGLAAGGIRSGARWARDAYLASGIVGFLTLFYFLRFGFVEPLHTAAAIVLFAMFVPAVRRTPDRLRRAVMAEGPESERRRSLTGQLLLIVTGAGLSIGGVVISFVALTRVFVPSDLVFLGTTHAGLHGTSPRLPAFVAHDRAGFGGALLATGIAVTLLSAWGWRRGHAWVWWSLAGAAAAGYLPPVLVHWGIGYTDFWHLAPVYLGMLLTAAALVLARPYLCARPAEPAGRTRHGTDHQAGGSASRFRVGVRPPAR</sequence>
<evidence type="ECO:0000313" key="4">
    <source>
        <dbReference type="Proteomes" id="UP000655287"/>
    </source>
</evidence>
<accession>A0A919R1E7</accession>
<feature type="transmembrane region" description="Helical" evidence="2">
    <location>
        <begin position="478"/>
        <end position="497"/>
    </location>
</feature>
<name>A0A919R1E7_9ACTN</name>
<feature type="transmembrane region" description="Helical" evidence="2">
    <location>
        <begin position="298"/>
        <end position="316"/>
    </location>
</feature>
<keyword evidence="4" id="KW-1185">Reference proteome</keyword>
<protein>
    <submittedName>
        <fullName evidence="3">Uncharacterized protein</fullName>
    </submittedName>
</protein>
<feature type="transmembrane region" description="Helical" evidence="2">
    <location>
        <begin position="215"/>
        <end position="239"/>
    </location>
</feature>
<evidence type="ECO:0000256" key="1">
    <source>
        <dbReference type="SAM" id="MobiDB-lite"/>
    </source>
</evidence>
<dbReference type="EMBL" id="BOOU01000036">
    <property type="protein sequence ID" value="GII77568.1"/>
    <property type="molecule type" value="Genomic_DNA"/>
</dbReference>
<keyword evidence="2" id="KW-0472">Membrane</keyword>
<feature type="transmembrane region" description="Helical" evidence="2">
    <location>
        <begin position="366"/>
        <end position="392"/>
    </location>
</feature>
<feature type="transmembrane region" description="Helical" evidence="2">
    <location>
        <begin position="267"/>
        <end position="286"/>
    </location>
</feature>
<reference evidence="3" key="1">
    <citation type="submission" date="2021-01" db="EMBL/GenBank/DDBJ databases">
        <title>Whole genome shotgun sequence of Sphaerisporangium rufum NBRC 109079.</title>
        <authorList>
            <person name="Komaki H."/>
            <person name="Tamura T."/>
        </authorList>
    </citation>
    <scope>NUCLEOTIDE SEQUENCE</scope>
    <source>
        <strain evidence="3">NBRC 109079</strain>
    </source>
</reference>
<dbReference type="Proteomes" id="UP000655287">
    <property type="component" value="Unassembled WGS sequence"/>
</dbReference>
<feature type="transmembrane region" description="Helical" evidence="2">
    <location>
        <begin position="450"/>
        <end position="472"/>
    </location>
</feature>
<keyword evidence="2" id="KW-1133">Transmembrane helix</keyword>